<organism evidence="7 8">
    <name type="scientific">Onchocerca volvulus</name>
    <dbReference type="NCBI Taxonomy" id="6282"/>
    <lineage>
        <taxon>Eukaryota</taxon>
        <taxon>Metazoa</taxon>
        <taxon>Ecdysozoa</taxon>
        <taxon>Nematoda</taxon>
        <taxon>Chromadorea</taxon>
        <taxon>Rhabditida</taxon>
        <taxon>Spirurina</taxon>
        <taxon>Spiruromorpha</taxon>
        <taxon>Filarioidea</taxon>
        <taxon>Onchocercidae</taxon>
        <taxon>Onchocerca</taxon>
    </lineage>
</organism>
<feature type="region of interest" description="Disordered" evidence="5">
    <location>
        <begin position="202"/>
        <end position="223"/>
    </location>
</feature>
<dbReference type="STRING" id="6282.A0A2K6W2M0"/>
<dbReference type="SUPFAM" id="SSF47762">
    <property type="entry name" value="PAH2 domain"/>
    <property type="match status" value="3"/>
</dbReference>
<dbReference type="PROSITE" id="PS51477">
    <property type="entry name" value="PAH"/>
    <property type="match status" value="2"/>
</dbReference>
<evidence type="ECO:0000256" key="1">
    <source>
        <dbReference type="ARBA" id="ARBA00004123"/>
    </source>
</evidence>
<dbReference type="Pfam" id="PF16879">
    <property type="entry name" value="Sin3a_C"/>
    <property type="match status" value="1"/>
</dbReference>
<dbReference type="Pfam" id="PF08295">
    <property type="entry name" value="Sin3_corepress"/>
    <property type="match status" value="1"/>
</dbReference>
<dbReference type="Pfam" id="PF02671">
    <property type="entry name" value="PAH"/>
    <property type="match status" value="1"/>
</dbReference>
<evidence type="ECO:0000256" key="2">
    <source>
        <dbReference type="ARBA" id="ARBA00022491"/>
    </source>
</evidence>
<keyword evidence="3 4" id="KW-0539">Nucleus</keyword>
<reference evidence="7" key="2">
    <citation type="submission" date="2018-02" db="UniProtKB">
        <authorList>
            <consortium name="EnsemblMetazoa"/>
        </authorList>
    </citation>
    <scope>IDENTIFICATION</scope>
</reference>
<protein>
    <submittedName>
        <fullName evidence="7">HDAC_interact domain-containing protein</fullName>
    </submittedName>
</protein>
<feature type="region of interest" description="Disordered" evidence="5">
    <location>
        <begin position="310"/>
        <end position="340"/>
    </location>
</feature>
<dbReference type="OMA" id="ANTWCIF"/>
<reference evidence="8" key="1">
    <citation type="submission" date="2013-10" db="EMBL/GenBank/DDBJ databases">
        <title>Genome sequencing of Onchocerca volvulus.</title>
        <authorList>
            <person name="Cotton J."/>
            <person name="Tsai J."/>
            <person name="Stanley E."/>
            <person name="Tracey A."/>
            <person name="Holroyd N."/>
            <person name="Lustigman S."/>
            <person name="Berriman M."/>
        </authorList>
    </citation>
    <scope>NUCLEOTIDE SEQUENCE</scope>
</reference>
<accession>A0A2K6W2M0</accession>
<evidence type="ECO:0000256" key="4">
    <source>
        <dbReference type="PROSITE-ProRule" id="PRU00810"/>
    </source>
</evidence>
<dbReference type="AlphaFoldDB" id="A0A2K6W2M0"/>
<feature type="compositionally biased region" description="Polar residues" evidence="5">
    <location>
        <begin position="35"/>
        <end position="47"/>
    </location>
</feature>
<feature type="region of interest" description="Disordered" evidence="5">
    <location>
        <begin position="35"/>
        <end position="55"/>
    </location>
</feature>
<feature type="compositionally biased region" description="Polar residues" evidence="5">
    <location>
        <begin position="310"/>
        <end position="326"/>
    </location>
</feature>
<dbReference type="SMART" id="SM00761">
    <property type="entry name" value="HDAC_interact"/>
    <property type="match status" value="1"/>
</dbReference>
<dbReference type="GO" id="GO:0000122">
    <property type="term" value="P:negative regulation of transcription by RNA polymerase II"/>
    <property type="evidence" value="ECO:0007669"/>
    <property type="project" value="TreeGrafter"/>
</dbReference>
<keyword evidence="8" id="KW-1185">Reference proteome</keyword>
<dbReference type="PANTHER" id="PTHR12346:SF0">
    <property type="entry name" value="SIN3A, ISOFORM G"/>
    <property type="match status" value="1"/>
</dbReference>
<dbReference type="GO" id="GO:0070822">
    <property type="term" value="C:Sin3-type complex"/>
    <property type="evidence" value="ECO:0007669"/>
    <property type="project" value="TreeGrafter"/>
</dbReference>
<dbReference type="EMBL" id="CMVM020000020">
    <property type="status" value="NOT_ANNOTATED_CDS"/>
    <property type="molecule type" value="Genomic_DNA"/>
</dbReference>
<dbReference type="InterPro" id="IPR031693">
    <property type="entry name" value="Sin3_C"/>
</dbReference>
<feature type="region of interest" description="Disordered" evidence="5">
    <location>
        <begin position="1115"/>
        <end position="1140"/>
    </location>
</feature>
<feature type="compositionally biased region" description="Basic and acidic residues" evidence="5">
    <location>
        <begin position="804"/>
        <end position="818"/>
    </location>
</feature>
<dbReference type="EnsemblMetazoa" id="OVOC468.1">
    <property type="protein sequence ID" value="OVOC468.1"/>
    <property type="gene ID" value="WBGene00237277"/>
</dbReference>
<dbReference type="PANTHER" id="PTHR12346">
    <property type="entry name" value="SIN3B-RELATED"/>
    <property type="match status" value="1"/>
</dbReference>
<dbReference type="InterPro" id="IPR036600">
    <property type="entry name" value="PAH_sf"/>
</dbReference>
<comment type="subcellular location">
    <subcellularLocation>
        <location evidence="1 4">Nucleus</location>
    </subcellularLocation>
</comment>
<evidence type="ECO:0000313" key="8">
    <source>
        <dbReference type="Proteomes" id="UP000024404"/>
    </source>
</evidence>
<feature type="compositionally biased region" description="Low complexity" evidence="5">
    <location>
        <begin position="160"/>
        <end position="171"/>
    </location>
</feature>
<feature type="domain" description="Histone deacetylase interacting" evidence="6">
    <location>
        <begin position="505"/>
        <end position="606"/>
    </location>
</feature>
<dbReference type="EnsemblMetazoa" id="OVOC468.2">
    <property type="protein sequence ID" value="OVOC468.2"/>
    <property type="gene ID" value="WBGene00237277"/>
</dbReference>
<evidence type="ECO:0000259" key="6">
    <source>
        <dbReference type="SMART" id="SM00761"/>
    </source>
</evidence>
<dbReference type="FunFam" id="1.20.1160.11:FF:000001">
    <property type="entry name" value="Paired amphipathic helix protein Sin3"/>
    <property type="match status" value="1"/>
</dbReference>
<dbReference type="GO" id="GO:0003714">
    <property type="term" value="F:transcription corepressor activity"/>
    <property type="evidence" value="ECO:0007669"/>
    <property type="project" value="InterPro"/>
</dbReference>
<feature type="compositionally biased region" description="Basic and acidic residues" evidence="5">
    <location>
        <begin position="1115"/>
        <end position="1139"/>
    </location>
</feature>
<dbReference type="Gene3D" id="1.20.1160.11">
    <property type="entry name" value="Paired amphipathic helix"/>
    <property type="match status" value="3"/>
</dbReference>
<feature type="region of interest" description="Disordered" evidence="5">
    <location>
        <begin position="151"/>
        <end position="173"/>
    </location>
</feature>
<evidence type="ECO:0000256" key="3">
    <source>
        <dbReference type="ARBA" id="ARBA00023242"/>
    </source>
</evidence>
<feature type="region of interest" description="Disordered" evidence="5">
    <location>
        <begin position="783"/>
        <end position="837"/>
    </location>
</feature>
<evidence type="ECO:0000313" key="7">
    <source>
        <dbReference type="EnsemblMetazoa" id="OVOC468.1"/>
    </source>
</evidence>
<dbReference type="InterPro" id="IPR039774">
    <property type="entry name" value="Sin3-like"/>
</dbReference>
<dbReference type="InterPro" id="IPR003822">
    <property type="entry name" value="PAH"/>
</dbReference>
<keyword evidence="2" id="KW-0678">Repressor</keyword>
<sequence length="1255" mass="143920">MSAINGGSNPAVRMPIVNNVILNDTLQSQRENIVPNGNASFQSNQVSEAPRESDMRGNVRRLRVEDALCYLDQVKQQFTDTPDVYVNFLDVMKDFKSQAIDTPGVIKRVSRLFRGRPNLITAFNTFLPPGFDVSVDGIKVIITEPNGRRQVINENQPELSTSESQAAKSSSPIQSLVGVTGDLLSTASEASVSDLVPTAEPIATEQSGSEFTSKATNSQPSEVRPMDFLSDRISTATYQDAVMYRNKIMARFEERPEMYHKFLEILQRLHRVTQEGGVIQGYKRALEAVEILFENDADLVQEFKQQFQPNSFGSGVSRPSSNTPRDTANKGKIQKSGERSAFVVSPQPVCVPKVQNQQGMSPGKRTASIYSTIAAKRAKLGSVNMLTYDTDVEEAAKFGTVEDYLFFDKVCWLREVRKALIDNGVHENFLRCLALYNQSIISKNELVELLTPFIGRFTLLLKHVKELLGLPDTHCDSQQTDDKHRRRQVHANDDMELEHKIDYATCRRLGVSYRSLPASYEKPLCSGRTPLCDSVLNDSWVSFPCWSSEDSSAVHSKKTPFEEFVFRTEDERYELDIVIEVNKTALEVLEMVQRKMLRMKNEELNSFRLGPSLGGSSNSIMLRALQRIYGDHTLKMLEGAMKNPQVMIPRLIERMRQKDIEWRKNQEICNRIWREETEKHYAKSLDHQAIIFKQNDLKLLRAKTIVSQFENLYDERADRNDEGESVEYGPHCIYSYPEDIRVLYDVNDLVIHYVKRQANIQKEEKRHAKRYLKRFIPELFNVPPQELSDEEETEDRDYVGQNPEEERNPRLSTDEDQRMPSNDDTESKNTPSSDGNETSTYRLFYGANTWCIFIRLHHLLCDRLAYLKKKHREIIKNHEVEERIRMERESVISRCTGDSGSLKSVELDTKLGLSLLKPNNQSPDNYYIALINEVKNLLDGLIDSATFEDNVRKMFGTAAYLTFTMDKIIITIARQLQNMSCEDANIASINLYKKYRFEHPVSLYSRDKNEENIDDAYERAAQEVLANQNCFKTFFLHDSRSVTMELIDSDVTEEGEKGDSDQEWSRYVHHYVESLTNEPSSSALNLEDQQQMLETISERPPLFLMKYIKAGMDKYKKKDDETSKKNENESGELKQEERLPSITVSENLSALFSPTGNYKMRFTKGSTDLLIRAGAPRRGMDKHKIVTGRRKDRFLTWLEERLCEDAGDVLGPRNWLADGSRIVPVRHPEFPYITYNRYFSSISSTSSTSSNRSQR</sequence>
<dbReference type="Proteomes" id="UP000024404">
    <property type="component" value="Unassembled WGS sequence"/>
</dbReference>
<proteinExistence type="predicted"/>
<name>A0A2K6W2M0_ONCVO</name>
<dbReference type="InterPro" id="IPR013194">
    <property type="entry name" value="HDAC_interact_dom"/>
</dbReference>
<evidence type="ECO:0000256" key="5">
    <source>
        <dbReference type="SAM" id="MobiDB-lite"/>
    </source>
</evidence>
<feature type="compositionally biased region" description="Polar residues" evidence="5">
    <location>
        <begin position="204"/>
        <end position="221"/>
    </location>
</feature>
<feature type="compositionally biased region" description="Polar residues" evidence="5">
    <location>
        <begin position="828"/>
        <end position="837"/>
    </location>
</feature>